<dbReference type="GO" id="GO:1990281">
    <property type="term" value="C:efflux pump complex"/>
    <property type="evidence" value="ECO:0007669"/>
    <property type="project" value="TreeGrafter"/>
</dbReference>
<dbReference type="STRING" id="1481914.JCM19241_736"/>
<evidence type="ECO:0000256" key="1">
    <source>
        <dbReference type="ARBA" id="ARBA00009477"/>
    </source>
</evidence>
<dbReference type="PANTHER" id="PTHR30469:SF20">
    <property type="entry name" value="EFFLUX RND TRANSPORTER PERIPLASMIC ADAPTOR SUBUNIT"/>
    <property type="match status" value="1"/>
</dbReference>
<reference evidence="3 4" key="2">
    <citation type="submission" date="2015-01" db="EMBL/GenBank/DDBJ databases">
        <authorList>
            <consortium name="NBRP consortium"/>
            <person name="Sawabe T."/>
            <person name="Meirelles P."/>
            <person name="Feng G."/>
            <person name="Sayaka M."/>
            <person name="Hattori M."/>
            <person name="Ohkuma M."/>
        </authorList>
    </citation>
    <scope>NUCLEOTIDE SEQUENCE [LARGE SCALE GENOMIC DNA]</scope>
    <source>
        <strain evidence="4">JCM 19241</strain>
    </source>
</reference>
<accession>A0A0B8QSK9</accession>
<dbReference type="SUPFAM" id="SSF111369">
    <property type="entry name" value="HlyD-like secretion proteins"/>
    <property type="match status" value="1"/>
</dbReference>
<evidence type="ECO:0000313" key="4">
    <source>
        <dbReference type="Proteomes" id="UP000031666"/>
    </source>
</evidence>
<dbReference type="PANTHER" id="PTHR30469">
    <property type="entry name" value="MULTIDRUG RESISTANCE PROTEIN MDTA"/>
    <property type="match status" value="1"/>
</dbReference>
<protein>
    <submittedName>
        <fullName evidence="3">Membrane fusion protein</fullName>
    </submittedName>
</protein>
<gene>
    <name evidence="3" type="ORF">JCM19241_736</name>
</gene>
<comment type="similarity">
    <text evidence="1">Belongs to the membrane fusion protein (MFP) (TC 8.A.1) family.</text>
</comment>
<proteinExistence type="inferred from homology"/>
<dbReference type="EMBL" id="BBSC01000011">
    <property type="protein sequence ID" value="GAM78008.1"/>
    <property type="molecule type" value="Genomic_DNA"/>
</dbReference>
<keyword evidence="2" id="KW-0175">Coiled coil</keyword>
<feature type="coiled-coil region" evidence="2">
    <location>
        <begin position="89"/>
        <end position="116"/>
    </location>
</feature>
<dbReference type="PROSITE" id="PS51257">
    <property type="entry name" value="PROKAR_LIPOPROTEIN"/>
    <property type="match status" value="1"/>
</dbReference>
<sequence length="347" mass="38616">MKRIITITAISSLLSGCFGQTEQHQSPPLVLKTYEVDQVVELGSRDFIGVTIPAELTPISFLADGEITSLSIKSGDRVSKGDVLASLDNTRVKQQLKEAKIELDLANKQLDRAKRLQKQKMISAAEFDGINSNFKLASIQYKSLQRRLDQTQLVAPFDALVATVEKEQAQNVATAEPVLTLYRTDRIHVDLNVTEEVLLSLNPQVGKEVSVQFETFAEPVSGKLMLWSEEPTVNRSNYLMRFEIQELDRKVLPGTSAHVTIPLDNQKDESAYLIPANILVPAKEQGSFDVWLYQDSKPTKQTVEVYSITKQGAVISQGLEQGDLLITNQLSKLTQNREFKIAGEATK</sequence>
<evidence type="ECO:0000256" key="2">
    <source>
        <dbReference type="SAM" id="Coils"/>
    </source>
</evidence>
<name>A0A0B8QSK9_9VIBR</name>
<reference evidence="3 4" key="1">
    <citation type="submission" date="2015-01" db="EMBL/GenBank/DDBJ databases">
        <title>Vibrio sp. C94 JCM 19241 whole genome shotgun sequence.</title>
        <authorList>
            <person name="Sawabe T."/>
            <person name="Meirelles P."/>
            <person name="Feng G."/>
            <person name="Sayaka M."/>
            <person name="Hattori M."/>
            <person name="Ohkuma M."/>
        </authorList>
    </citation>
    <scope>NUCLEOTIDE SEQUENCE [LARGE SCALE GENOMIC DNA]</scope>
    <source>
        <strain evidence="4">JCM 19241</strain>
    </source>
</reference>
<dbReference type="GO" id="GO:0015562">
    <property type="term" value="F:efflux transmembrane transporter activity"/>
    <property type="evidence" value="ECO:0007669"/>
    <property type="project" value="TreeGrafter"/>
</dbReference>
<comment type="caution">
    <text evidence="3">The sequence shown here is derived from an EMBL/GenBank/DDBJ whole genome shotgun (WGS) entry which is preliminary data.</text>
</comment>
<dbReference type="Proteomes" id="UP000031666">
    <property type="component" value="Unassembled WGS sequence"/>
</dbReference>
<dbReference type="NCBIfam" id="TIGR01730">
    <property type="entry name" value="RND_mfp"/>
    <property type="match status" value="1"/>
</dbReference>
<dbReference type="Gene3D" id="1.10.287.470">
    <property type="entry name" value="Helix hairpin bin"/>
    <property type="match status" value="1"/>
</dbReference>
<dbReference type="InterPro" id="IPR006143">
    <property type="entry name" value="RND_pump_MFP"/>
</dbReference>
<dbReference type="AlphaFoldDB" id="A0A0B8QSK9"/>
<organism evidence="3 4">
    <name type="scientific">Vibrio ishigakensis</name>
    <dbReference type="NCBI Taxonomy" id="1481914"/>
    <lineage>
        <taxon>Bacteria</taxon>
        <taxon>Pseudomonadati</taxon>
        <taxon>Pseudomonadota</taxon>
        <taxon>Gammaproteobacteria</taxon>
        <taxon>Vibrionales</taxon>
        <taxon>Vibrionaceae</taxon>
        <taxon>Vibrio</taxon>
    </lineage>
</organism>
<evidence type="ECO:0000313" key="3">
    <source>
        <dbReference type="EMBL" id="GAM78008.1"/>
    </source>
</evidence>
<dbReference type="Gene3D" id="2.40.420.20">
    <property type="match status" value="1"/>
</dbReference>
<dbReference type="Gene3D" id="2.40.50.100">
    <property type="match status" value="1"/>
</dbReference>